<evidence type="ECO:0000313" key="3">
    <source>
        <dbReference type="Proteomes" id="UP000184447"/>
    </source>
</evidence>
<feature type="region of interest" description="Disordered" evidence="1">
    <location>
        <begin position="1"/>
        <end position="29"/>
    </location>
</feature>
<gene>
    <name evidence="2" type="ORF">SAMN02745207_02947</name>
</gene>
<accession>A0A1M5WLC8</accession>
<dbReference type="Proteomes" id="UP000184447">
    <property type="component" value="Unassembled WGS sequence"/>
</dbReference>
<reference evidence="2 3" key="1">
    <citation type="submission" date="2016-11" db="EMBL/GenBank/DDBJ databases">
        <authorList>
            <person name="Jaros S."/>
            <person name="Januszkiewicz K."/>
            <person name="Wedrychowicz H."/>
        </authorList>
    </citation>
    <scope>NUCLEOTIDE SEQUENCE [LARGE SCALE GENOMIC DNA]</scope>
    <source>
        <strain evidence="2 3">DSM 8605</strain>
    </source>
</reference>
<evidence type="ECO:0000256" key="1">
    <source>
        <dbReference type="SAM" id="MobiDB-lite"/>
    </source>
</evidence>
<dbReference type="EMBL" id="FQXM01000018">
    <property type="protein sequence ID" value="SHH87833.1"/>
    <property type="molecule type" value="Genomic_DNA"/>
</dbReference>
<proteinExistence type="predicted"/>
<evidence type="ECO:0000313" key="2">
    <source>
        <dbReference type="EMBL" id="SHH87833.1"/>
    </source>
</evidence>
<sequence>MKVLKNKTKSDCDKSVSTQKTTDSKTKKINKHEIPKSVIEECLSTIG</sequence>
<name>A0A1M5WLC8_9CLOT</name>
<dbReference type="AlphaFoldDB" id="A0A1M5WLC8"/>
<protein>
    <submittedName>
        <fullName evidence="2">Uncharacterized protein</fullName>
    </submittedName>
</protein>
<dbReference type="RefSeq" id="WP_159434094.1">
    <property type="nucleotide sequence ID" value="NZ_FQXM01000018.1"/>
</dbReference>
<keyword evidence="3" id="KW-1185">Reference proteome</keyword>
<organism evidence="2 3">
    <name type="scientific">Clostridium grantii DSM 8605</name>
    <dbReference type="NCBI Taxonomy" id="1121316"/>
    <lineage>
        <taxon>Bacteria</taxon>
        <taxon>Bacillati</taxon>
        <taxon>Bacillota</taxon>
        <taxon>Clostridia</taxon>
        <taxon>Eubacteriales</taxon>
        <taxon>Clostridiaceae</taxon>
        <taxon>Clostridium</taxon>
    </lineage>
</organism>